<dbReference type="Gramene" id="TraesCAD_scaffold_081949_01G000200.1">
    <property type="protein sequence ID" value="TraesCAD_scaffold_081949_01G000200.1"/>
    <property type="gene ID" value="TraesCAD_scaffold_081949_01G000200"/>
</dbReference>
<accession>A0A3B6SMD9</accession>
<evidence type="ECO:0000313" key="2">
    <source>
        <dbReference type="EnsemblPlants" id="TraesCS7B02G380400.1.cds1"/>
    </source>
</evidence>
<organism evidence="2">
    <name type="scientific">Triticum aestivum</name>
    <name type="common">Wheat</name>
    <dbReference type="NCBI Taxonomy" id="4565"/>
    <lineage>
        <taxon>Eukaryota</taxon>
        <taxon>Viridiplantae</taxon>
        <taxon>Streptophyta</taxon>
        <taxon>Embryophyta</taxon>
        <taxon>Tracheophyta</taxon>
        <taxon>Spermatophyta</taxon>
        <taxon>Magnoliopsida</taxon>
        <taxon>Liliopsida</taxon>
        <taxon>Poales</taxon>
        <taxon>Poaceae</taxon>
        <taxon>BOP clade</taxon>
        <taxon>Pooideae</taxon>
        <taxon>Triticodae</taxon>
        <taxon>Triticeae</taxon>
        <taxon>Triticinae</taxon>
        <taxon>Triticum</taxon>
    </lineage>
</organism>
<evidence type="ECO:0000256" key="1">
    <source>
        <dbReference type="SAM" id="MobiDB-lite"/>
    </source>
</evidence>
<dbReference type="OMA" id="MARPDHM"/>
<feature type="compositionally biased region" description="Gly residues" evidence="1">
    <location>
        <begin position="98"/>
        <end position="110"/>
    </location>
</feature>
<dbReference type="AlphaFoldDB" id="A0A3B6SMD9"/>
<reference evidence="2" key="1">
    <citation type="submission" date="2018-08" db="EMBL/GenBank/DDBJ databases">
        <authorList>
            <person name="Rossello M."/>
        </authorList>
    </citation>
    <scope>NUCLEOTIDE SEQUENCE [LARGE SCALE GENOMIC DNA]</scope>
    <source>
        <strain evidence="2">cv. Chinese Spring</strain>
    </source>
</reference>
<protein>
    <submittedName>
        <fullName evidence="2">Uncharacterized protein</fullName>
    </submittedName>
</protein>
<feature type="compositionally biased region" description="Basic and acidic residues" evidence="1">
    <location>
        <begin position="77"/>
        <end position="93"/>
    </location>
</feature>
<feature type="region of interest" description="Disordered" evidence="1">
    <location>
        <begin position="1"/>
        <end position="110"/>
    </location>
</feature>
<dbReference type="EnsemblPlants" id="TraesCS7B02G380400.1">
    <property type="protein sequence ID" value="TraesCS7B02G380400.1.cds1"/>
    <property type="gene ID" value="TraesCS7B02G380400"/>
</dbReference>
<dbReference type="Proteomes" id="UP000019116">
    <property type="component" value="Chromosome 7B"/>
</dbReference>
<dbReference type="Gramene" id="TraesCS7B02G380400.1">
    <property type="protein sequence ID" value="TraesCS7B02G380400.1.cds1"/>
    <property type="gene ID" value="TraesCS7B02G380400"/>
</dbReference>
<dbReference type="Gramene" id="TraesSTA7B03G04219100.1">
    <property type="protein sequence ID" value="TraesSTA7B03G04219100.1.CDS1"/>
    <property type="gene ID" value="TraesSTA7B03G04219100"/>
</dbReference>
<name>A0A3B6SMD9_WHEAT</name>
<dbReference type="Gramene" id="TraesCLE_scaffold_087931_01G000200.1">
    <property type="protein sequence ID" value="TraesCLE_scaffold_087931_01G000200.1"/>
    <property type="gene ID" value="TraesCLE_scaffold_087931_01G000200"/>
</dbReference>
<dbReference type="Gramene" id="TraesWEE_scaffold_078575_01G000200.1">
    <property type="protein sequence ID" value="TraesWEE_scaffold_078575_01G000200.1"/>
    <property type="gene ID" value="TraesWEE_scaffold_078575_01G000200"/>
</dbReference>
<evidence type="ECO:0000313" key="3">
    <source>
        <dbReference type="Proteomes" id="UP000019116"/>
    </source>
</evidence>
<feature type="compositionally biased region" description="Gly residues" evidence="1">
    <location>
        <begin position="59"/>
        <end position="70"/>
    </location>
</feature>
<proteinExistence type="predicted"/>
<reference evidence="2" key="2">
    <citation type="submission" date="2018-10" db="UniProtKB">
        <authorList>
            <consortium name="EnsemblPlants"/>
        </authorList>
    </citation>
    <scope>IDENTIFICATION</scope>
</reference>
<sequence length="110" mass="11156">MLRATQGDDTGGRAARRVEDVAATRGDGSVATTAGRGEVGKQGGSRKDVHRGGGHRGHQGLGRRGGGGGARRSRAARRVEDVHWVKDVADTSADRGGSWSGGGVDRGGAV</sequence>
<dbReference type="Gramene" id="TraesLDM7B03G04227410.1">
    <property type="protein sequence ID" value="TraesLDM7B03G04227410.1.CDS1"/>
    <property type="gene ID" value="TraesLDM7B03G04227410"/>
</dbReference>
<dbReference type="Gramene" id="TraesJAG7B03G04206500.1">
    <property type="protein sequence ID" value="TraesJAG7B03G04206500.1.CDS1"/>
    <property type="gene ID" value="TraesJAG7B03G04206500"/>
</dbReference>
<dbReference type="Gramene" id="TraesCS7B03G1023000.1">
    <property type="protein sequence ID" value="TraesCS7B03G1023000.1.CDS1"/>
    <property type="gene ID" value="TraesCS7B03G1023000"/>
</dbReference>
<keyword evidence="3" id="KW-1185">Reference proteome</keyword>
<dbReference type="Gramene" id="TraesJUL7B03G04264070.1">
    <property type="protein sequence ID" value="TraesJUL7B03G04264070.1.CDS1"/>
    <property type="gene ID" value="TraesJUL7B03G04264070"/>
</dbReference>